<evidence type="ECO:0000256" key="2">
    <source>
        <dbReference type="SAM" id="MobiDB-lite"/>
    </source>
</evidence>
<feature type="compositionally biased region" description="Low complexity" evidence="2">
    <location>
        <begin position="15"/>
        <end position="26"/>
    </location>
</feature>
<evidence type="ECO:0000256" key="1">
    <source>
        <dbReference type="SAM" id="Coils"/>
    </source>
</evidence>
<dbReference type="GO" id="GO:0000794">
    <property type="term" value="C:condensed nuclear chromosome"/>
    <property type="evidence" value="ECO:0007669"/>
    <property type="project" value="InterPro"/>
</dbReference>
<protein>
    <submittedName>
        <fullName evidence="3">Similar to Saccharomyces cerevisiae YJR021C REC107 Protein involved in early stages of meiotic recombination</fullName>
    </submittedName>
</protein>
<dbReference type="EMBL" id="CAEFZW010000005">
    <property type="protein sequence ID" value="CAB4254900.1"/>
    <property type="molecule type" value="Genomic_DNA"/>
</dbReference>
<sequence length="246" mass="28218">MVAQHLNDHEDDIPTDVSSSRDTSVDYPTSTPTKQIRNEADKQILEWAAKLELESMELRERSTALLQNLNEKYINLNTAVNKFDNIEKNITRQTDHMIHDFGEKRADRTYEMQVMKTLTTQLEDVQMLLVNISRDMNKLQDRQTQLEKQFIKQEKQFIKQEKPLNVTSVLLSGTTLSNDIPIHHGSGPVTRSKSKLLRDTTLGNATMTKVHKPSSFASRTTARTIIPWDELTMPEAECTTTYPSEL</sequence>
<feature type="coiled-coil region" evidence="1">
    <location>
        <begin position="122"/>
        <end position="156"/>
    </location>
</feature>
<organism evidence="3 4">
    <name type="scientific">Maudiozyma barnettii</name>
    <dbReference type="NCBI Taxonomy" id="61262"/>
    <lineage>
        <taxon>Eukaryota</taxon>
        <taxon>Fungi</taxon>
        <taxon>Dikarya</taxon>
        <taxon>Ascomycota</taxon>
        <taxon>Saccharomycotina</taxon>
        <taxon>Saccharomycetes</taxon>
        <taxon>Saccharomycetales</taxon>
        <taxon>Saccharomycetaceae</taxon>
        <taxon>Maudiozyma</taxon>
    </lineage>
</organism>
<dbReference type="RefSeq" id="XP_041406744.1">
    <property type="nucleotide sequence ID" value="XM_041550810.1"/>
</dbReference>
<reference evidence="3 4" key="1">
    <citation type="submission" date="2020-05" db="EMBL/GenBank/DDBJ databases">
        <authorList>
            <person name="Casaregola S."/>
            <person name="Devillers H."/>
            <person name="Grondin C."/>
        </authorList>
    </citation>
    <scope>NUCLEOTIDE SEQUENCE [LARGE SCALE GENOMIC DNA]</scope>
    <source>
        <strain evidence="3 4">CLIB 1767</strain>
    </source>
</reference>
<keyword evidence="1" id="KW-0175">Coiled coil</keyword>
<accession>A0A8H2VG24</accession>
<gene>
    <name evidence="3" type="ORF">KABA2_05S03762</name>
</gene>
<evidence type="ECO:0000313" key="3">
    <source>
        <dbReference type="EMBL" id="CAB4254900.1"/>
    </source>
</evidence>
<dbReference type="InterPro" id="IPR015159">
    <property type="entry name" value="Rec107"/>
</dbReference>
<evidence type="ECO:0000313" key="4">
    <source>
        <dbReference type="Proteomes" id="UP000644660"/>
    </source>
</evidence>
<dbReference type="Pfam" id="PF09074">
    <property type="entry name" value="Mer2"/>
    <property type="match status" value="1"/>
</dbReference>
<name>A0A8H2VG24_9SACH</name>
<dbReference type="Proteomes" id="UP000644660">
    <property type="component" value="Unassembled WGS sequence"/>
</dbReference>
<keyword evidence="4" id="KW-1185">Reference proteome</keyword>
<dbReference type="GO" id="GO:0007131">
    <property type="term" value="P:reciprocal meiotic recombination"/>
    <property type="evidence" value="ECO:0007669"/>
    <property type="project" value="InterPro"/>
</dbReference>
<dbReference type="OrthoDB" id="3997928at2759"/>
<feature type="region of interest" description="Disordered" evidence="2">
    <location>
        <begin position="1"/>
        <end position="33"/>
    </location>
</feature>
<dbReference type="GeneID" id="64857921"/>
<proteinExistence type="predicted"/>
<dbReference type="AlphaFoldDB" id="A0A8H2VG24"/>
<comment type="caution">
    <text evidence="3">The sequence shown here is derived from an EMBL/GenBank/DDBJ whole genome shotgun (WGS) entry which is preliminary data.</text>
</comment>